<dbReference type="InterPro" id="IPR036942">
    <property type="entry name" value="Beta-barrel_TonB_sf"/>
</dbReference>
<evidence type="ECO:0000256" key="5">
    <source>
        <dbReference type="ARBA" id="ARBA00022729"/>
    </source>
</evidence>
<feature type="chain" id="PRO_5039594456" evidence="9">
    <location>
        <begin position="24"/>
        <end position="1031"/>
    </location>
</feature>
<dbReference type="AlphaFoldDB" id="A0A9E7A0Q5"/>
<feature type="domain" description="TonB-dependent receptor plug" evidence="10">
    <location>
        <begin position="114"/>
        <end position="219"/>
    </location>
</feature>
<dbReference type="InterPro" id="IPR008969">
    <property type="entry name" value="CarboxyPept-like_regulatory"/>
</dbReference>
<dbReference type="Proteomes" id="UP000831290">
    <property type="component" value="Chromosome"/>
</dbReference>
<evidence type="ECO:0000256" key="8">
    <source>
        <dbReference type="PROSITE-ProRule" id="PRU01360"/>
    </source>
</evidence>
<keyword evidence="11" id="KW-0675">Receptor</keyword>
<reference evidence="11" key="1">
    <citation type="submission" date="2022-03" db="EMBL/GenBank/DDBJ databases">
        <title>Description of Abyssus ytuae gen. nov., sp. nov., a novel member of the family Flavobacteriaceae isolated from the sediment of Mariana Trench.</title>
        <authorList>
            <person name="Zhang J."/>
            <person name="Xu X."/>
        </authorList>
    </citation>
    <scope>NUCLEOTIDE SEQUENCE</scope>
    <source>
        <strain evidence="11">MT3330</strain>
    </source>
</reference>
<dbReference type="NCBIfam" id="TIGR04056">
    <property type="entry name" value="OMP_RagA_SusC"/>
    <property type="match status" value="1"/>
</dbReference>
<dbReference type="PANTHER" id="PTHR30069:SF29">
    <property type="entry name" value="HEMOGLOBIN AND HEMOGLOBIN-HAPTOGLOBIN-BINDING PROTEIN 1-RELATED"/>
    <property type="match status" value="1"/>
</dbReference>
<name>A0A9E7A0Q5_9FLAO</name>
<dbReference type="PROSITE" id="PS52016">
    <property type="entry name" value="TONB_DEPENDENT_REC_3"/>
    <property type="match status" value="1"/>
</dbReference>
<keyword evidence="6 8" id="KW-0472">Membrane</keyword>
<dbReference type="Gene3D" id="2.40.170.20">
    <property type="entry name" value="TonB-dependent receptor, beta-barrel domain"/>
    <property type="match status" value="1"/>
</dbReference>
<accession>A0A9E7A0Q5</accession>
<dbReference type="Pfam" id="PF07715">
    <property type="entry name" value="Plug"/>
    <property type="match status" value="1"/>
</dbReference>
<dbReference type="SUPFAM" id="SSF56935">
    <property type="entry name" value="Porins"/>
    <property type="match status" value="1"/>
</dbReference>
<keyword evidence="2 8" id="KW-0813">Transport</keyword>
<protein>
    <submittedName>
        <fullName evidence="11">TonB-dependent receptor</fullName>
    </submittedName>
</protein>
<evidence type="ECO:0000259" key="10">
    <source>
        <dbReference type="Pfam" id="PF07715"/>
    </source>
</evidence>
<dbReference type="GO" id="GO:0009279">
    <property type="term" value="C:cell outer membrane"/>
    <property type="evidence" value="ECO:0007669"/>
    <property type="project" value="UniProtKB-SubCell"/>
</dbReference>
<dbReference type="Gene3D" id="2.170.130.10">
    <property type="entry name" value="TonB-dependent receptor, plug domain"/>
    <property type="match status" value="1"/>
</dbReference>
<comment type="subcellular location">
    <subcellularLocation>
        <location evidence="1 8">Cell outer membrane</location>
        <topology evidence="1 8">Multi-pass membrane protein</topology>
    </subcellularLocation>
</comment>
<keyword evidence="12" id="KW-1185">Reference proteome</keyword>
<dbReference type="GO" id="GO:0044718">
    <property type="term" value="P:siderophore transmembrane transport"/>
    <property type="evidence" value="ECO:0007669"/>
    <property type="project" value="TreeGrafter"/>
</dbReference>
<dbReference type="RefSeq" id="WP_255845419.1">
    <property type="nucleotide sequence ID" value="NZ_CP094358.1"/>
</dbReference>
<evidence type="ECO:0000256" key="9">
    <source>
        <dbReference type="SAM" id="SignalP"/>
    </source>
</evidence>
<evidence type="ECO:0000256" key="4">
    <source>
        <dbReference type="ARBA" id="ARBA00022692"/>
    </source>
</evidence>
<evidence type="ECO:0000256" key="6">
    <source>
        <dbReference type="ARBA" id="ARBA00023136"/>
    </source>
</evidence>
<dbReference type="InterPro" id="IPR039426">
    <property type="entry name" value="TonB-dep_rcpt-like"/>
</dbReference>
<evidence type="ECO:0000256" key="2">
    <source>
        <dbReference type="ARBA" id="ARBA00022448"/>
    </source>
</evidence>
<dbReference type="GO" id="GO:0015344">
    <property type="term" value="F:siderophore uptake transmembrane transporter activity"/>
    <property type="evidence" value="ECO:0007669"/>
    <property type="project" value="TreeGrafter"/>
</dbReference>
<evidence type="ECO:0000256" key="3">
    <source>
        <dbReference type="ARBA" id="ARBA00022452"/>
    </source>
</evidence>
<keyword evidence="5 9" id="KW-0732">Signal</keyword>
<organism evidence="11 12">
    <name type="scientific">Abyssalbus ytuae</name>
    <dbReference type="NCBI Taxonomy" id="2926907"/>
    <lineage>
        <taxon>Bacteria</taxon>
        <taxon>Pseudomonadati</taxon>
        <taxon>Bacteroidota</taxon>
        <taxon>Flavobacteriia</taxon>
        <taxon>Flavobacteriales</taxon>
        <taxon>Flavobacteriaceae</taxon>
        <taxon>Abyssalbus</taxon>
    </lineage>
</organism>
<keyword evidence="7 8" id="KW-0998">Cell outer membrane</keyword>
<evidence type="ECO:0000313" key="12">
    <source>
        <dbReference type="Proteomes" id="UP000831290"/>
    </source>
</evidence>
<dbReference type="InterPro" id="IPR012910">
    <property type="entry name" value="Plug_dom"/>
</dbReference>
<keyword evidence="3 8" id="KW-1134">Transmembrane beta strand</keyword>
<comment type="similarity">
    <text evidence="8">Belongs to the TonB-dependent receptor family.</text>
</comment>
<sequence length="1031" mass="112164">MKISLFRNLLFLGAFLFSGFSIAQEVAGTVSDANGPLPGANVIVQGTNNGTTTDFDGKYTLTGIDPNAILIFSYLGFITQEIPVNGRSTINVTLNEDSTELSEVVITGYSQQETRDITGSVSVVKAEDLVATTPTNVESALQGQSPGVTVGLQGGPGQTAVVRIRGYGTINGNDPLYIIDGTPTGAGLAAINPNDIETIQILKDASSAAIYGNRAANGVIIITTKSGKRNNKVQFSADAYVGVDFIPNSVFPEFATPQQIAQSIWDAAENDGTGIPDHPQFGNGSSPVIPVYIFPQGASTADESLYDYENNRITRANPNGTDWFDEYFNPAITQQYNVSASGGSEHSNFYMSLSALNQDGTGLYTGFERYTLRANSAFDVTEKFRLGENITVSYSDQIIPPGVDVNNGTISSLYRMHPLIPVKDVGGNYAGVGVGGLGNANNALAIAYRNKDNSIINIRALGNVFAEYDVFEDLTFKTTLGFDLNAENVSDFTPRQLEGEAPVTAITLAETNRMTTSYTWFNTLNYSKDFGDHSLGLLAGTEFNKFKFKQSLAAGDDFLFDNLLNLRYLNISPGSLPSSGAANINTYFSAFGKVDYKFKDTYLLSATFRHDSSSLFGPGNRDGFFPSFSAGWRVSNEPFMENQEVISNLMLKVGYGIVGNNGSINPWDRADVYTANPDYFSYPTSNTASAIGYGLQSRGNPDLTWETTSTLNMGFTSRWFNKVTFDFEWYTSTTEDMLINVPYDPTVYGNTNIIRENIGEMNNKGFDAALSYNDITSGDFSYNIGINVSAYKNEVVTIDPGNEGRFIQGDRVRDQLPNRTQAGQPLASFYGKKFTGIGPDGRMQFANDGEQQFIGNPHPDFTYGLTFSGDYKGFDFSLLIQGSQGNDIYNFMKFFTDFNTFVGAKSVNYVNENGLPALTNDAGIIADESAQSSYYVEDGSYARLKNIVIGYSLPEGISSKLGVEKIRFYLQGKNLLTLTDYSGLDPEINLRNVPVDNLSEANPNNPNLTIGLDSGVYPIDRSVILGLNVSF</sequence>
<evidence type="ECO:0000256" key="7">
    <source>
        <dbReference type="ARBA" id="ARBA00023237"/>
    </source>
</evidence>
<dbReference type="SUPFAM" id="SSF49464">
    <property type="entry name" value="Carboxypeptidase regulatory domain-like"/>
    <property type="match status" value="1"/>
</dbReference>
<dbReference type="Pfam" id="PF13715">
    <property type="entry name" value="CarbopepD_reg_2"/>
    <property type="match status" value="1"/>
</dbReference>
<evidence type="ECO:0000313" key="11">
    <source>
        <dbReference type="EMBL" id="UOB18802.1"/>
    </source>
</evidence>
<keyword evidence="4 8" id="KW-0812">Transmembrane</keyword>
<dbReference type="InterPro" id="IPR023997">
    <property type="entry name" value="TonB-dep_OMP_SusC/RagA_CS"/>
</dbReference>
<dbReference type="Gene3D" id="2.60.40.1120">
    <property type="entry name" value="Carboxypeptidase-like, regulatory domain"/>
    <property type="match status" value="1"/>
</dbReference>
<dbReference type="InterPro" id="IPR037066">
    <property type="entry name" value="Plug_dom_sf"/>
</dbReference>
<evidence type="ECO:0000256" key="1">
    <source>
        <dbReference type="ARBA" id="ARBA00004571"/>
    </source>
</evidence>
<dbReference type="EMBL" id="CP094358">
    <property type="protein sequence ID" value="UOB18802.1"/>
    <property type="molecule type" value="Genomic_DNA"/>
</dbReference>
<dbReference type="PANTHER" id="PTHR30069">
    <property type="entry name" value="TONB-DEPENDENT OUTER MEMBRANE RECEPTOR"/>
    <property type="match status" value="1"/>
</dbReference>
<dbReference type="KEGG" id="fbm:MQE35_05785"/>
<dbReference type="InterPro" id="IPR023996">
    <property type="entry name" value="TonB-dep_OMP_SusC/RagA"/>
</dbReference>
<proteinExistence type="inferred from homology"/>
<gene>
    <name evidence="11" type="ORF">MQE35_05785</name>
</gene>
<feature type="signal peptide" evidence="9">
    <location>
        <begin position="1"/>
        <end position="23"/>
    </location>
</feature>
<dbReference type="NCBIfam" id="TIGR04057">
    <property type="entry name" value="SusC_RagA_signa"/>
    <property type="match status" value="1"/>
</dbReference>